<evidence type="ECO:0000313" key="2">
    <source>
        <dbReference type="Proteomes" id="UP000024635"/>
    </source>
</evidence>
<comment type="caution">
    <text evidence="1">The sequence shown here is derived from an EMBL/GenBank/DDBJ whole genome shotgun (WGS) entry which is preliminary data.</text>
</comment>
<reference evidence="2" key="1">
    <citation type="journal article" date="2015" name="Nat. Genet.">
        <title>The genome and transcriptome of the zoonotic hookworm Ancylostoma ceylanicum identify infection-specific gene families.</title>
        <authorList>
            <person name="Schwarz E.M."/>
            <person name="Hu Y."/>
            <person name="Antoshechkin I."/>
            <person name="Miller M.M."/>
            <person name="Sternberg P.W."/>
            <person name="Aroian R.V."/>
        </authorList>
    </citation>
    <scope>NUCLEOTIDE SEQUENCE</scope>
    <source>
        <strain evidence="2">HY135</strain>
    </source>
</reference>
<dbReference type="Proteomes" id="UP000024635">
    <property type="component" value="Unassembled WGS sequence"/>
</dbReference>
<dbReference type="AlphaFoldDB" id="A0A016SE03"/>
<keyword evidence="2" id="KW-1185">Reference proteome</keyword>
<proteinExistence type="predicted"/>
<evidence type="ECO:0000313" key="1">
    <source>
        <dbReference type="EMBL" id="EYB88602.1"/>
    </source>
</evidence>
<protein>
    <submittedName>
        <fullName evidence="1">Uncharacterized protein</fullName>
    </submittedName>
</protein>
<organism evidence="1 2">
    <name type="scientific">Ancylostoma ceylanicum</name>
    <dbReference type="NCBI Taxonomy" id="53326"/>
    <lineage>
        <taxon>Eukaryota</taxon>
        <taxon>Metazoa</taxon>
        <taxon>Ecdysozoa</taxon>
        <taxon>Nematoda</taxon>
        <taxon>Chromadorea</taxon>
        <taxon>Rhabditida</taxon>
        <taxon>Rhabditina</taxon>
        <taxon>Rhabditomorpha</taxon>
        <taxon>Strongyloidea</taxon>
        <taxon>Ancylostomatidae</taxon>
        <taxon>Ancylostomatinae</taxon>
        <taxon>Ancylostoma</taxon>
    </lineage>
</organism>
<dbReference type="EMBL" id="JARK01001580">
    <property type="protein sequence ID" value="EYB88602.1"/>
    <property type="molecule type" value="Genomic_DNA"/>
</dbReference>
<gene>
    <name evidence="1" type="primary">Acey_s0244.g3525</name>
    <name evidence="1" type="ORF">Y032_0244g3525</name>
</gene>
<sequence length="100" mass="11261">MNKSSKGDIFLASTVNKSIKSKASRIDRVQSLFLLPSSPMHYPVSHLNIAYVLAVTTHESITRTANYGIHHLFAWSTFHEFQQYMDLYGSTIGIFLTPSP</sequence>
<name>A0A016SE03_9BILA</name>
<accession>A0A016SE03</accession>